<organism evidence="1 2">
    <name type="scientific">Paramecium bursaria Chlorella virus NY2A</name>
    <name type="common">PBCV-NY2A</name>
    <dbReference type="NCBI Taxonomy" id="46021"/>
    <lineage>
        <taxon>Viruses</taxon>
        <taxon>Varidnaviria</taxon>
        <taxon>Bamfordvirae</taxon>
        <taxon>Nucleocytoviricota</taxon>
        <taxon>Megaviricetes</taxon>
        <taxon>Algavirales</taxon>
        <taxon>Phycodnaviridae</taxon>
        <taxon>Chlorovirus</taxon>
        <taxon>Chlorovirus americanus</taxon>
    </lineage>
</organism>
<proteinExistence type="predicted"/>
<sequence>MEYLQKSRSTREILSKIVCVWYDITMTGGPLSKIICFREKICRRCRLDLARYSIMEKTLMPDTNSHRV</sequence>
<evidence type="ECO:0000313" key="2">
    <source>
        <dbReference type="Proteomes" id="UP000202419"/>
    </source>
</evidence>
<dbReference type="KEGG" id="vg:5659488"/>
<gene>
    <name evidence="1" type="primary">b814L</name>
    <name evidence="1" type="ORF">NY2A_b814L</name>
</gene>
<accession>A7IXY9</accession>
<reference evidence="1 2" key="1">
    <citation type="journal article" date="2007" name="Virology">
        <title>Sequence and annotation of the 369-kb NY-2A and the 345-kb AR158 viruses that infect Chlorella NC64A.</title>
        <authorList>
            <person name="Fitzgerald L.A."/>
            <person name="Graves M.V."/>
            <person name="Li X."/>
            <person name="Feldblyum T."/>
            <person name="Nierman W.C."/>
            <person name="Van Etten J.L."/>
        </authorList>
    </citation>
    <scope>NUCLEOTIDE SEQUENCE [LARGE SCALE GENOMIC DNA]</scope>
    <source>
        <strain evidence="1 2">NY-2A</strain>
    </source>
</reference>
<organismHost>
    <name type="scientific">Chlorella</name>
    <dbReference type="NCBI Taxonomy" id="3071"/>
</organismHost>
<evidence type="ECO:0000313" key="1">
    <source>
        <dbReference type="EMBL" id="ABT15213.1"/>
    </source>
</evidence>
<name>A7IXY9_PBCVN</name>
<dbReference type="EMBL" id="DQ491002">
    <property type="protein sequence ID" value="ABT15213.1"/>
    <property type="molecule type" value="Genomic_DNA"/>
</dbReference>
<protein>
    <submittedName>
        <fullName evidence="1">Uncharacterized protein b814L</fullName>
    </submittedName>
</protein>
<dbReference type="Proteomes" id="UP000202419">
    <property type="component" value="Segment"/>
</dbReference>
<keyword evidence="2" id="KW-1185">Reference proteome</keyword>
<dbReference type="RefSeq" id="YP_001498010.1">
    <property type="nucleotide sequence ID" value="NC_009898.1"/>
</dbReference>
<dbReference type="GeneID" id="5659488"/>